<dbReference type="GO" id="GO:0016020">
    <property type="term" value="C:membrane"/>
    <property type="evidence" value="ECO:0007669"/>
    <property type="project" value="UniProtKB-SubCell"/>
</dbReference>
<keyword evidence="3 5" id="KW-1133">Transmembrane helix</keyword>
<reference evidence="8" key="1">
    <citation type="journal article" date="2014" name="Proc. Natl. Acad. Sci. U.S.A.">
        <title>Extensive sampling of basidiomycete genomes demonstrates inadequacy of the white-rot/brown-rot paradigm for wood decay fungi.</title>
        <authorList>
            <person name="Riley R."/>
            <person name="Salamov A.A."/>
            <person name="Brown D.W."/>
            <person name="Nagy L.G."/>
            <person name="Floudas D."/>
            <person name="Held B.W."/>
            <person name="Levasseur A."/>
            <person name="Lombard V."/>
            <person name="Morin E."/>
            <person name="Otillar R."/>
            <person name="Lindquist E.A."/>
            <person name="Sun H."/>
            <person name="LaButti K.M."/>
            <person name="Schmutz J."/>
            <person name="Jabbour D."/>
            <person name="Luo H."/>
            <person name="Baker S.E."/>
            <person name="Pisabarro A.G."/>
            <person name="Walton J.D."/>
            <person name="Blanchette R.A."/>
            <person name="Henrissat B."/>
            <person name="Martin F."/>
            <person name="Cullen D."/>
            <person name="Hibbett D.S."/>
            <person name="Grigoriev I.V."/>
        </authorList>
    </citation>
    <scope>NUCLEOTIDE SEQUENCE [LARGE SCALE GENOMIC DNA]</scope>
    <source>
        <strain evidence="8">PC15</strain>
    </source>
</reference>
<gene>
    <name evidence="7" type="ORF">PLEOSDRAFT_1081607</name>
</gene>
<dbReference type="Pfam" id="PF04116">
    <property type="entry name" value="FA_hydroxylase"/>
    <property type="match status" value="1"/>
</dbReference>
<sequence>MAVSFAETHWQQLLANYSEGTIEIIGTLVFHLIAFYVPCIIYASLEVLFPAFSESHKIQPAPKQPTRPEVWECLKVVLRNQLLSFFLQLGSVYFTSGTGHHPFRFDAKLPGIAEVAFQFVSCILLREISFYYAHRLLHIPALYPKIHKFHHRFTAPVALAAQYAHPIEHIFANILPISLPPQLFHAHIVTFWVFMSFVLLETATVHSGYDFFGGAARKHDLHHEKFMICFGTIGLLDWWHGTDEFKSRAD</sequence>
<dbReference type="VEuPathDB" id="FungiDB:PLEOSDRAFT_1081607"/>
<dbReference type="InterPro" id="IPR050307">
    <property type="entry name" value="Sterol_Desaturase_Related"/>
</dbReference>
<dbReference type="HOGENOM" id="CLU_047036_1_0_1"/>
<dbReference type="STRING" id="1137138.A0A067P0K5"/>
<feature type="transmembrane region" description="Helical" evidence="5">
    <location>
        <begin position="24"/>
        <end position="49"/>
    </location>
</feature>
<name>A0A067P0K5_PLEO1</name>
<protein>
    <recommendedName>
        <fullName evidence="6">Fatty acid hydroxylase domain-containing protein</fullName>
    </recommendedName>
</protein>
<organism evidence="7 8">
    <name type="scientific">Pleurotus ostreatus (strain PC15)</name>
    <name type="common">Oyster mushroom</name>
    <dbReference type="NCBI Taxonomy" id="1137138"/>
    <lineage>
        <taxon>Eukaryota</taxon>
        <taxon>Fungi</taxon>
        <taxon>Dikarya</taxon>
        <taxon>Basidiomycota</taxon>
        <taxon>Agaricomycotina</taxon>
        <taxon>Agaricomycetes</taxon>
        <taxon>Agaricomycetidae</taxon>
        <taxon>Agaricales</taxon>
        <taxon>Pleurotineae</taxon>
        <taxon>Pleurotaceae</taxon>
        <taxon>Pleurotus</taxon>
    </lineage>
</organism>
<dbReference type="GO" id="GO:0005506">
    <property type="term" value="F:iron ion binding"/>
    <property type="evidence" value="ECO:0007669"/>
    <property type="project" value="InterPro"/>
</dbReference>
<dbReference type="InParanoid" id="A0A067P0K5"/>
<keyword evidence="4 5" id="KW-0472">Membrane</keyword>
<dbReference type="Proteomes" id="UP000027073">
    <property type="component" value="Unassembled WGS sequence"/>
</dbReference>
<dbReference type="EMBL" id="KL198006">
    <property type="protein sequence ID" value="KDQ29932.1"/>
    <property type="molecule type" value="Genomic_DNA"/>
</dbReference>
<evidence type="ECO:0000313" key="7">
    <source>
        <dbReference type="EMBL" id="KDQ29932.1"/>
    </source>
</evidence>
<evidence type="ECO:0000313" key="8">
    <source>
        <dbReference type="Proteomes" id="UP000027073"/>
    </source>
</evidence>
<accession>A0A067P0K5</accession>
<dbReference type="AlphaFoldDB" id="A0A067P0K5"/>
<evidence type="ECO:0000256" key="4">
    <source>
        <dbReference type="ARBA" id="ARBA00023136"/>
    </source>
</evidence>
<comment type="subcellular location">
    <subcellularLocation>
        <location evidence="1">Membrane</location>
    </subcellularLocation>
</comment>
<evidence type="ECO:0000256" key="2">
    <source>
        <dbReference type="ARBA" id="ARBA00022692"/>
    </source>
</evidence>
<dbReference type="PANTHER" id="PTHR11863">
    <property type="entry name" value="STEROL DESATURASE"/>
    <property type="match status" value="1"/>
</dbReference>
<dbReference type="GO" id="GO:0016491">
    <property type="term" value="F:oxidoreductase activity"/>
    <property type="evidence" value="ECO:0007669"/>
    <property type="project" value="InterPro"/>
</dbReference>
<dbReference type="InterPro" id="IPR006694">
    <property type="entry name" value="Fatty_acid_hydroxylase"/>
</dbReference>
<dbReference type="OrthoDB" id="408954at2759"/>
<feature type="domain" description="Fatty acid hydroxylase" evidence="6">
    <location>
        <begin position="119"/>
        <end position="242"/>
    </location>
</feature>
<proteinExistence type="predicted"/>
<evidence type="ECO:0000256" key="3">
    <source>
        <dbReference type="ARBA" id="ARBA00022989"/>
    </source>
</evidence>
<evidence type="ECO:0000259" key="6">
    <source>
        <dbReference type="Pfam" id="PF04116"/>
    </source>
</evidence>
<evidence type="ECO:0000256" key="5">
    <source>
        <dbReference type="SAM" id="Phobius"/>
    </source>
</evidence>
<evidence type="ECO:0000256" key="1">
    <source>
        <dbReference type="ARBA" id="ARBA00004370"/>
    </source>
</evidence>
<keyword evidence="2 5" id="KW-0812">Transmembrane</keyword>
<dbReference type="GO" id="GO:0008610">
    <property type="term" value="P:lipid biosynthetic process"/>
    <property type="evidence" value="ECO:0007669"/>
    <property type="project" value="InterPro"/>
</dbReference>